<dbReference type="RefSeq" id="WP_183399632.1">
    <property type="nucleotide sequence ID" value="NZ_JACIDS010000004.1"/>
</dbReference>
<dbReference type="FunFam" id="1.10.630.10:FF:000018">
    <property type="entry name" value="Cytochrome P450 monooxygenase"/>
    <property type="match status" value="1"/>
</dbReference>
<evidence type="ECO:0000313" key="10">
    <source>
        <dbReference type="EMBL" id="MBB3931944.1"/>
    </source>
</evidence>
<dbReference type="InterPro" id="IPR036396">
    <property type="entry name" value="Cyt_P450_sf"/>
</dbReference>
<dbReference type="GO" id="GO:0005506">
    <property type="term" value="F:iron ion binding"/>
    <property type="evidence" value="ECO:0007669"/>
    <property type="project" value="InterPro"/>
</dbReference>
<comment type="cofactor">
    <cofactor evidence="1">
        <name>heme</name>
        <dbReference type="ChEBI" id="CHEBI:30413"/>
    </cofactor>
</comment>
<keyword evidence="11" id="KW-1185">Reference proteome</keyword>
<evidence type="ECO:0000256" key="3">
    <source>
        <dbReference type="ARBA" id="ARBA00022617"/>
    </source>
</evidence>
<keyword evidence="7 9" id="KW-0503">Monooxygenase</keyword>
<dbReference type="GO" id="GO:0016705">
    <property type="term" value="F:oxidoreductase activity, acting on paired donors, with incorporation or reduction of molecular oxygen"/>
    <property type="evidence" value="ECO:0007669"/>
    <property type="project" value="InterPro"/>
</dbReference>
<dbReference type="Pfam" id="PF00067">
    <property type="entry name" value="p450"/>
    <property type="match status" value="1"/>
</dbReference>
<dbReference type="Gene3D" id="1.10.630.10">
    <property type="entry name" value="Cytochrome P450"/>
    <property type="match status" value="1"/>
</dbReference>
<protein>
    <recommendedName>
        <fullName evidence="12">Cytochrome P450</fullName>
    </recommendedName>
</protein>
<dbReference type="InterPro" id="IPR017972">
    <property type="entry name" value="Cyt_P450_CS"/>
</dbReference>
<evidence type="ECO:0000256" key="9">
    <source>
        <dbReference type="RuleBase" id="RU000461"/>
    </source>
</evidence>
<proteinExistence type="inferred from homology"/>
<evidence type="ECO:0008006" key="12">
    <source>
        <dbReference type="Google" id="ProtNLM"/>
    </source>
</evidence>
<evidence type="ECO:0000256" key="2">
    <source>
        <dbReference type="ARBA" id="ARBA00010617"/>
    </source>
</evidence>
<evidence type="ECO:0000256" key="7">
    <source>
        <dbReference type="ARBA" id="ARBA00023033"/>
    </source>
</evidence>
<keyword evidence="4 9" id="KW-0479">Metal-binding</keyword>
<keyword evidence="6 9" id="KW-0408">Iron</keyword>
<organism evidence="10 11">
    <name type="scientific">Kaistia hirudinis</name>
    <dbReference type="NCBI Taxonomy" id="1293440"/>
    <lineage>
        <taxon>Bacteria</taxon>
        <taxon>Pseudomonadati</taxon>
        <taxon>Pseudomonadota</taxon>
        <taxon>Alphaproteobacteria</taxon>
        <taxon>Hyphomicrobiales</taxon>
        <taxon>Kaistiaceae</taxon>
        <taxon>Kaistia</taxon>
    </lineage>
</organism>
<keyword evidence="3 9" id="KW-0349">Heme</keyword>
<evidence type="ECO:0000313" key="11">
    <source>
        <dbReference type="Proteomes" id="UP000553963"/>
    </source>
</evidence>
<comment type="similarity">
    <text evidence="2 9">Belongs to the cytochrome P450 family.</text>
</comment>
<keyword evidence="5 9" id="KW-0560">Oxidoreductase</keyword>
<evidence type="ECO:0000256" key="4">
    <source>
        <dbReference type="ARBA" id="ARBA00022723"/>
    </source>
</evidence>
<dbReference type="SUPFAM" id="SSF48264">
    <property type="entry name" value="Cytochrome P450"/>
    <property type="match status" value="1"/>
</dbReference>
<sequence length="411" mass="46095">MPAQAAPFRFDPLSTEFAADPYAVYARMRALDGLFPFPELGMLLVTRQRDVAAIVADMRLPRMPAGILDADELKRRQRQDNFHDMPNHARFVQFSMLNSDGAVHDRLRRQVFRMFTPALIAGQRAAIEAYVSRLISDLAGAGEIDFVADLAVHVPGHVIGHLLGVPDADCPMLRRWSENIVQYFDVDRSAERKALAEATAAEFADYLRALKADRLRAPKDDLVTRLVEAERAGEMSEDEFISTAMLILMAGHGSTIDVLGSGMHALLRFPQEMERLRADPALMPTAVQEMFRFESPLPFFDRYAAEEVEVGGALYPRGTRFGLLYGAANRDEEQFADPDRFDVGRTPNRHLAFGGGAHFCLGNHLARLDMDIIFSTLFRTFRRIELVEAPLYKRSLSVRGPMALKLRLEAA</sequence>
<dbReference type="PRINTS" id="PR00359">
    <property type="entry name" value="BP450"/>
</dbReference>
<comment type="caution">
    <text evidence="10">The sequence shown here is derived from an EMBL/GenBank/DDBJ whole genome shotgun (WGS) entry which is preliminary data.</text>
</comment>
<dbReference type="InterPro" id="IPR001128">
    <property type="entry name" value="Cyt_P450"/>
</dbReference>
<dbReference type="PROSITE" id="PS00086">
    <property type="entry name" value="CYTOCHROME_P450"/>
    <property type="match status" value="1"/>
</dbReference>
<dbReference type="AlphaFoldDB" id="A0A840AR57"/>
<dbReference type="EMBL" id="JACIDS010000004">
    <property type="protein sequence ID" value="MBB3931944.1"/>
    <property type="molecule type" value="Genomic_DNA"/>
</dbReference>
<dbReference type="GO" id="GO:0020037">
    <property type="term" value="F:heme binding"/>
    <property type="evidence" value="ECO:0007669"/>
    <property type="project" value="InterPro"/>
</dbReference>
<evidence type="ECO:0000256" key="6">
    <source>
        <dbReference type="ARBA" id="ARBA00023004"/>
    </source>
</evidence>
<dbReference type="PANTHER" id="PTHR46696:SF1">
    <property type="entry name" value="CYTOCHROME P450 YJIB-RELATED"/>
    <property type="match status" value="1"/>
</dbReference>
<accession>A0A840AR57</accession>
<dbReference type="GO" id="GO:0004497">
    <property type="term" value="F:monooxygenase activity"/>
    <property type="evidence" value="ECO:0007669"/>
    <property type="project" value="UniProtKB-KW"/>
</dbReference>
<evidence type="ECO:0000256" key="5">
    <source>
        <dbReference type="ARBA" id="ARBA00023002"/>
    </source>
</evidence>
<name>A0A840AR57_9HYPH</name>
<dbReference type="InterPro" id="IPR002397">
    <property type="entry name" value="Cyt_P450_B"/>
</dbReference>
<comment type="function">
    <text evidence="8">Cytochromes P450 are a group of heme-thiolate monooxygenases. They oxidize a variety of structurally unrelated compounds, including steroids, fatty acids, and xenobiotics.</text>
</comment>
<evidence type="ECO:0000256" key="1">
    <source>
        <dbReference type="ARBA" id="ARBA00001971"/>
    </source>
</evidence>
<reference evidence="10 11" key="1">
    <citation type="submission" date="2020-08" db="EMBL/GenBank/DDBJ databases">
        <title>Genomic Encyclopedia of Type Strains, Phase IV (KMG-IV): sequencing the most valuable type-strain genomes for metagenomic binning, comparative biology and taxonomic classification.</title>
        <authorList>
            <person name="Goeker M."/>
        </authorList>
    </citation>
    <scope>NUCLEOTIDE SEQUENCE [LARGE SCALE GENOMIC DNA]</scope>
    <source>
        <strain evidence="10 11">DSM 25966</strain>
    </source>
</reference>
<dbReference type="CDD" id="cd20625">
    <property type="entry name" value="CYP164-like"/>
    <property type="match status" value="1"/>
</dbReference>
<dbReference type="Proteomes" id="UP000553963">
    <property type="component" value="Unassembled WGS sequence"/>
</dbReference>
<gene>
    <name evidence="10" type="ORF">GGR25_003002</name>
</gene>
<evidence type="ECO:0000256" key="8">
    <source>
        <dbReference type="ARBA" id="ARBA00043906"/>
    </source>
</evidence>
<dbReference type="PANTHER" id="PTHR46696">
    <property type="entry name" value="P450, PUTATIVE (EUROFUNG)-RELATED"/>
    <property type="match status" value="1"/>
</dbReference>